<keyword evidence="2 4" id="KW-0238">DNA-binding</keyword>
<dbReference type="Proteomes" id="UP000252187">
    <property type="component" value="Unassembled WGS sequence"/>
</dbReference>
<dbReference type="PANTHER" id="PTHR30055:SF238">
    <property type="entry name" value="MYCOFACTOCIN BIOSYNTHESIS TRANSCRIPTIONAL REGULATOR MFTR-RELATED"/>
    <property type="match status" value="1"/>
</dbReference>
<feature type="DNA-binding region" description="H-T-H motif" evidence="4">
    <location>
        <begin position="42"/>
        <end position="61"/>
    </location>
</feature>
<proteinExistence type="predicted"/>
<dbReference type="PANTHER" id="PTHR30055">
    <property type="entry name" value="HTH-TYPE TRANSCRIPTIONAL REGULATOR RUTR"/>
    <property type="match status" value="1"/>
</dbReference>
<protein>
    <submittedName>
        <fullName evidence="7">TetR family transcriptional regulator</fullName>
    </submittedName>
</protein>
<evidence type="ECO:0000256" key="1">
    <source>
        <dbReference type="ARBA" id="ARBA00023015"/>
    </source>
</evidence>
<comment type="caution">
    <text evidence="7">The sequence shown here is derived from an EMBL/GenBank/DDBJ whole genome shotgun (WGS) entry which is preliminary data.</text>
</comment>
<accession>A0A365P803</accession>
<evidence type="ECO:0000256" key="4">
    <source>
        <dbReference type="PROSITE-ProRule" id="PRU00335"/>
    </source>
</evidence>
<dbReference type="GO" id="GO:0000976">
    <property type="term" value="F:transcription cis-regulatory region binding"/>
    <property type="evidence" value="ECO:0007669"/>
    <property type="project" value="TreeGrafter"/>
</dbReference>
<evidence type="ECO:0000256" key="5">
    <source>
        <dbReference type="SAM" id="MobiDB-lite"/>
    </source>
</evidence>
<evidence type="ECO:0000313" key="8">
    <source>
        <dbReference type="Proteomes" id="UP000252187"/>
    </source>
</evidence>
<dbReference type="PROSITE" id="PS50977">
    <property type="entry name" value="HTH_TETR_2"/>
    <property type="match status" value="1"/>
</dbReference>
<evidence type="ECO:0000256" key="2">
    <source>
        <dbReference type="ARBA" id="ARBA00023125"/>
    </source>
</evidence>
<keyword evidence="3" id="KW-0804">Transcription</keyword>
<dbReference type="InterPro" id="IPR001647">
    <property type="entry name" value="HTH_TetR"/>
</dbReference>
<keyword evidence="1" id="KW-0805">Transcription regulation</keyword>
<dbReference type="AlphaFoldDB" id="A0A365P803"/>
<dbReference type="Gene3D" id="1.10.10.60">
    <property type="entry name" value="Homeodomain-like"/>
    <property type="match status" value="1"/>
</dbReference>
<dbReference type="SUPFAM" id="SSF46689">
    <property type="entry name" value="Homeodomain-like"/>
    <property type="match status" value="1"/>
</dbReference>
<organism evidence="7 8">
    <name type="scientific">Dietzia maris</name>
    <dbReference type="NCBI Taxonomy" id="37915"/>
    <lineage>
        <taxon>Bacteria</taxon>
        <taxon>Bacillati</taxon>
        <taxon>Actinomycetota</taxon>
        <taxon>Actinomycetes</taxon>
        <taxon>Mycobacteriales</taxon>
        <taxon>Dietziaceae</taxon>
        <taxon>Dietzia</taxon>
    </lineage>
</organism>
<name>A0A365P803_9ACTN</name>
<dbReference type="PRINTS" id="PR00455">
    <property type="entry name" value="HTHTETR"/>
</dbReference>
<dbReference type="Gene3D" id="1.10.357.10">
    <property type="entry name" value="Tetracycline Repressor, domain 2"/>
    <property type="match status" value="1"/>
</dbReference>
<sequence>MSDSTSIAAGADRAEDRRRDLRGAISAAAVDLVIERGLDAVTVDEIARAANVSRRTFFNYFPSKAAACIPDTPPAGRDAVREFLTDRSVSTMTALSRLMWHQVSNARRQSRAFDRFHDMWRREASVRTQVYEILACNEKELAALVARREGREPDSVEAATMAAASIAILRIAVERWRTDEPGSLLEYRIRESFDAIRGSVTEPTDVARGPAAPDGAVPG</sequence>
<dbReference type="RefSeq" id="WP_119193072.1">
    <property type="nucleotide sequence ID" value="NZ_JAPWIO010000016.1"/>
</dbReference>
<dbReference type="Pfam" id="PF17754">
    <property type="entry name" value="TetR_C_14"/>
    <property type="match status" value="1"/>
</dbReference>
<dbReference type="InterPro" id="IPR050109">
    <property type="entry name" value="HTH-type_TetR-like_transc_reg"/>
</dbReference>
<feature type="domain" description="HTH tetR-type" evidence="6">
    <location>
        <begin position="19"/>
        <end position="79"/>
    </location>
</feature>
<gene>
    <name evidence="7" type="ORF">DQ226_13680</name>
</gene>
<feature type="region of interest" description="Disordered" evidence="5">
    <location>
        <begin position="200"/>
        <end position="219"/>
    </location>
</feature>
<reference evidence="7 8" key="1">
    <citation type="submission" date="2018-06" db="EMBL/GenBank/DDBJ databases">
        <title>Whole genome sequencing of four bacterial strains from South Shetland trench revealing bio-synthetic gene clusters.</title>
        <authorList>
            <person name="Abdel-Mageed W.M."/>
            <person name="Lehri B."/>
            <person name="Jarmusch S.A."/>
            <person name="Miranda K."/>
            <person name="Goodfellow M."/>
            <person name="Jaspars M."/>
            <person name="Karlyshev A.V."/>
        </authorList>
    </citation>
    <scope>NUCLEOTIDE SEQUENCE [LARGE SCALE GENOMIC DNA]</scope>
    <source>
        <strain evidence="7 8">SST1</strain>
    </source>
</reference>
<dbReference type="Pfam" id="PF00440">
    <property type="entry name" value="TetR_N"/>
    <property type="match status" value="1"/>
</dbReference>
<dbReference type="InterPro" id="IPR041347">
    <property type="entry name" value="MftR_C"/>
</dbReference>
<dbReference type="GO" id="GO:0003700">
    <property type="term" value="F:DNA-binding transcription factor activity"/>
    <property type="evidence" value="ECO:0007669"/>
    <property type="project" value="TreeGrafter"/>
</dbReference>
<evidence type="ECO:0000256" key="3">
    <source>
        <dbReference type="ARBA" id="ARBA00023163"/>
    </source>
</evidence>
<dbReference type="EMBL" id="QNTT01000043">
    <property type="protein sequence ID" value="RBA32658.1"/>
    <property type="molecule type" value="Genomic_DNA"/>
</dbReference>
<evidence type="ECO:0000259" key="6">
    <source>
        <dbReference type="PROSITE" id="PS50977"/>
    </source>
</evidence>
<dbReference type="InterPro" id="IPR009057">
    <property type="entry name" value="Homeodomain-like_sf"/>
</dbReference>
<evidence type="ECO:0000313" key="7">
    <source>
        <dbReference type="EMBL" id="RBA32658.1"/>
    </source>
</evidence>